<dbReference type="RefSeq" id="WP_183862111.1">
    <property type="nucleotide sequence ID" value="NZ_JACHFH010000025.1"/>
</dbReference>
<dbReference type="AlphaFoldDB" id="A0A840UVH2"/>
<protein>
    <submittedName>
        <fullName evidence="3">Flagellar biosynthesis/type III secretory pathway chaperone</fullName>
    </submittedName>
</protein>
<dbReference type="SUPFAM" id="SSF140566">
    <property type="entry name" value="FlgN-like"/>
    <property type="match status" value="1"/>
</dbReference>
<sequence>MKYLINILKNQSVKYKQLYESVEKQKNLLIVETTAEFAHHTHKIEILMNDIRILERNKQNWLNDNACKIEDLVSANSEIASLYDEVLLLANKVKRINECNRLLLKNKMEFITFNINVLTQTTGNSSYQSGGDLPAGNYKKIKMFDQSI</sequence>
<gene>
    <name evidence="3" type="ORF">HNR32_001979</name>
</gene>
<evidence type="ECO:0000313" key="4">
    <source>
        <dbReference type="Proteomes" id="UP000559117"/>
    </source>
</evidence>
<accession>A0A840UVH2</accession>
<keyword evidence="2" id="KW-0175">Coiled coil</keyword>
<keyword evidence="3" id="KW-0969">Cilium</keyword>
<keyword evidence="4" id="KW-1185">Reference proteome</keyword>
<dbReference type="InterPro" id="IPR036679">
    <property type="entry name" value="FlgN-like_sf"/>
</dbReference>
<dbReference type="Gene3D" id="1.20.58.300">
    <property type="entry name" value="FlgN-like"/>
    <property type="match status" value="1"/>
</dbReference>
<reference evidence="3 4" key="1">
    <citation type="submission" date="2020-08" db="EMBL/GenBank/DDBJ databases">
        <title>Genomic Encyclopedia of Type Strains, Phase IV (KMG-IV): sequencing the most valuable type-strain genomes for metagenomic binning, comparative biology and taxonomic classification.</title>
        <authorList>
            <person name="Goeker M."/>
        </authorList>
    </citation>
    <scope>NUCLEOTIDE SEQUENCE [LARGE SCALE GENOMIC DNA]</scope>
    <source>
        <strain evidence="3 4">DSM 24661</strain>
    </source>
</reference>
<name>A0A840UVH2_9FIRM</name>
<keyword evidence="1" id="KW-1005">Bacterial flagellum biogenesis</keyword>
<comment type="caution">
    <text evidence="3">The sequence shown here is derived from an EMBL/GenBank/DDBJ whole genome shotgun (WGS) entry which is preliminary data.</text>
</comment>
<dbReference type="InterPro" id="IPR007809">
    <property type="entry name" value="FlgN-like"/>
</dbReference>
<feature type="coiled-coil region" evidence="2">
    <location>
        <begin position="5"/>
        <end position="64"/>
    </location>
</feature>
<dbReference type="Pfam" id="PF05130">
    <property type="entry name" value="FlgN"/>
    <property type="match status" value="1"/>
</dbReference>
<dbReference type="Proteomes" id="UP000559117">
    <property type="component" value="Unassembled WGS sequence"/>
</dbReference>
<evidence type="ECO:0000313" key="3">
    <source>
        <dbReference type="EMBL" id="MBB5336824.1"/>
    </source>
</evidence>
<dbReference type="EMBL" id="JACHFH010000025">
    <property type="protein sequence ID" value="MBB5336824.1"/>
    <property type="molecule type" value="Genomic_DNA"/>
</dbReference>
<dbReference type="GO" id="GO:0044780">
    <property type="term" value="P:bacterial-type flagellum assembly"/>
    <property type="evidence" value="ECO:0007669"/>
    <property type="project" value="InterPro"/>
</dbReference>
<evidence type="ECO:0000256" key="1">
    <source>
        <dbReference type="ARBA" id="ARBA00022795"/>
    </source>
</evidence>
<proteinExistence type="predicted"/>
<keyword evidence="3" id="KW-0966">Cell projection</keyword>
<keyword evidence="3" id="KW-0282">Flagellum</keyword>
<organism evidence="3 4">
    <name type="scientific">Pectinatus brassicae</name>
    <dbReference type="NCBI Taxonomy" id="862415"/>
    <lineage>
        <taxon>Bacteria</taxon>
        <taxon>Bacillati</taxon>
        <taxon>Bacillota</taxon>
        <taxon>Negativicutes</taxon>
        <taxon>Selenomonadales</taxon>
        <taxon>Selenomonadaceae</taxon>
        <taxon>Pectinatus</taxon>
    </lineage>
</organism>
<evidence type="ECO:0000256" key="2">
    <source>
        <dbReference type="SAM" id="Coils"/>
    </source>
</evidence>